<gene>
    <name evidence="7" type="ORF">GCM10022261_14440</name>
</gene>
<dbReference type="Gene3D" id="3.90.1150.10">
    <property type="entry name" value="Aspartate Aminotransferase, domain 1"/>
    <property type="match status" value="1"/>
</dbReference>
<reference evidence="8" key="1">
    <citation type="journal article" date="2019" name="Int. J. Syst. Evol. Microbiol.">
        <title>The Global Catalogue of Microorganisms (GCM) 10K type strain sequencing project: providing services to taxonomists for standard genome sequencing and annotation.</title>
        <authorList>
            <consortium name="The Broad Institute Genomics Platform"/>
            <consortium name="The Broad Institute Genome Sequencing Center for Infectious Disease"/>
            <person name="Wu L."/>
            <person name="Ma J."/>
        </authorList>
    </citation>
    <scope>NUCLEOTIDE SEQUENCE [LARGE SCALE GENOMIC DNA]</scope>
    <source>
        <strain evidence="8">JCM 17458</strain>
    </source>
</reference>
<dbReference type="Gene3D" id="3.40.640.10">
    <property type="entry name" value="Type I PLP-dependent aspartate aminotransferase-like (Major domain)"/>
    <property type="match status" value="1"/>
</dbReference>
<dbReference type="InterPro" id="IPR015421">
    <property type="entry name" value="PyrdxlP-dep_Trfase_major"/>
</dbReference>
<dbReference type="PANTHER" id="PTHR43797">
    <property type="entry name" value="HOMOCYSTEINE/CYSTEINE SYNTHASE"/>
    <property type="match status" value="1"/>
</dbReference>
<organism evidence="7 8">
    <name type="scientific">Brevibacterium daeguense</name>
    <dbReference type="NCBI Taxonomy" id="909936"/>
    <lineage>
        <taxon>Bacteria</taxon>
        <taxon>Bacillati</taxon>
        <taxon>Actinomycetota</taxon>
        <taxon>Actinomycetes</taxon>
        <taxon>Micrococcales</taxon>
        <taxon>Brevibacteriaceae</taxon>
        <taxon>Brevibacterium</taxon>
    </lineage>
</organism>
<keyword evidence="8" id="KW-1185">Reference proteome</keyword>
<dbReference type="PANTHER" id="PTHR43797:SF2">
    <property type="entry name" value="HOMOCYSTEINE_CYSTEINE SYNTHASE"/>
    <property type="match status" value="1"/>
</dbReference>
<dbReference type="RefSeq" id="WP_236863990.1">
    <property type="nucleotide sequence ID" value="NZ_BAABAZ010000005.1"/>
</dbReference>
<protein>
    <submittedName>
        <fullName evidence="7">O-acetylhomoserine aminocarboxypropyltransferase/cysteine synthase</fullName>
    </submittedName>
</protein>
<feature type="compositionally biased region" description="Basic and acidic residues" evidence="6">
    <location>
        <begin position="459"/>
        <end position="469"/>
    </location>
</feature>
<evidence type="ECO:0000256" key="3">
    <source>
        <dbReference type="ARBA" id="ARBA00022679"/>
    </source>
</evidence>
<evidence type="ECO:0000256" key="5">
    <source>
        <dbReference type="RuleBase" id="RU362118"/>
    </source>
</evidence>
<comment type="caution">
    <text evidence="7">The sequence shown here is derived from an EMBL/GenBank/DDBJ whole genome shotgun (WGS) entry which is preliminary data.</text>
</comment>
<sequence>MSDHQFGFRTLALHAGGTPDAIHGARSVPIYQSTSFVFKDADDAANLFALQKYGNIYSRIGNPTVAAFEERIAALEGGIGAVATSSGMAAEFIVFAALAQAGDHIVASSQLYGGTITQLDVTLRRFGVETTFVEGTDPADYRAALRPETKAVYCEVVANPSGEIADLEGLAEVAHSAGIPLVVDATLTTPYLNRPFDHGVDIIIHSATKFLGGHGTTLGGVVVESGRFDWGNGNFPVMTEPVPSYNGLSWWDNFGEYGFLTRLRSEQLRDIGPTLSAQAAWQLIQGVETLAQRMDGHLANASAVAEWLDTDPRVAYVNYAGLPGHPHFERGRKYLPKGVGSVFAFGVKGTEELTSREVGARFIESTQLASHLANVGDARTLVLHPASTTHQQLSAEQLAAGGVHEDLIRLSVGLEDTADILWDFDQALTAATGLTREGESAQAGTGAGAAAGQAAATSEAEKVSEGATS</sequence>
<accession>A0ABP8EIZ3</accession>
<dbReference type="CDD" id="cd00614">
    <property type="entry name" value="CGS_like"/>
    <property type="match status" value="1"/>
</dbReference>
<keyword evidence="4 5" id="KW-0663">Pyridoxal phosphate</keyword>
<dbReference type="PROSITE" id="PS00868">
    <property type="entry name" value="CYS_MET_METAB_PP"/>
    <property type="match status" value="1"/>
</dbReference>
<evidence type="ECO:0000313" key="7">
    <source>
        <dbReference type="EMBL" id="GAA4283913.1"/>
    </source>
</evidence>
<evidence type="ECO:0000313" key="8">
    <source>
        <dbReference type="Proteomes" id="UP001501586"/>
    </source>
</evidence>
<dbReference type="Pfam" id="PF01053">
    <property type="entry name" value="Cys_Met_Meta_PP"/>
    <property type="match status" value="1"/>
</dbReference>
<evidence type="ECO:0000256" key="2">
    <source>
        <dbReference type="ARBA" id="ARBA00009077"/>
    </source>
</evidence>
<evidence type="ECO:0000256" key="6">
    <source>
        <dbReference type="SAM" id="MobiDB-lite"/>
    </source>
</evidence>
<feature type="compositionally biased region" description="Low complexity" evidence="6">
    <location>
        <begin position="440"/>
        <end position="458"/>
    </location>
</feature>
<dbReference type="EMBL" id="BAABAZ010000005">
    <property type="protein sequence ID" value="GAA4283913.1"/>
    <property type="molecule type" value="Genomic_DNA"/>
</dbReference>
<keyword evidence="3" id="KW-0808">Transferase</keyword>
<feature type="region of interest" description="Disordered" evidence="6">
    <location>
        <begin position="439"/>
        <end position="469"/>
    </location>
</feature>
<dbReference type="InterPro" id="IPR006235">
    <property type="entry name" value="OAc-hSer/O-AcSer_sulfhydrylase"/>
</dbReference>
<dbReference type="NCBIfam" id="TIGR01326">
    <property type="entry name" value="OAH_OAS_sulfhy"/>
    <property type="match status" value="1"/>
</dbReference>
<proteinExistence type="inferred from homology"/>
<name>A0ABP8EIZ3_9MICO</name>
<evidence type="ECO:0000256" key="1">
    <source>
        <dbReference type="ARBA" id="ARBA00001933"/>
    </source>
</evidence>
<comment type="similarity">
    <text evidence="2 5">Belongs to the trans-sulfuration enzymes family.</text>
</comment>
<dbReference type="InterPro" id="IPR054542">
    <property type="entry name" value="Cys_met_metab_PP"/>
</dbReference>
<dbReference type="InterPro" id="IPR000277">
    <property type="entry name" value="Cys/Met-Metab_PyrdxlP-dep_enz"/>
</dbReference>
<dbReference type="InterPro" id="IPR015424">
    <property type="entry name" value="PyrdxlP-dep_Trfase"/>
</dbReference>
<comment type="cofactor">
    <cofactor evidence="1 5">
        <name>pyridoxal 5'-phosphate</name>
        <dbReference type="ChEBI" id="CHEBI:597326"/>
    </cofactor>
</comment>
<dbReference type="PIRSF" id="PIRSF001434">
    <property type="entry name" value="CGS"/>
    <property type="match status" value="1"/>
</dbReference>
<dbReference type="Proteomes" id="UP001501586">
    <property type="component" value="Unassembled WGS sequence"/>
</dbReference>
<dbReference type="InterPro" id="IPR015422">
    <property type="entry name" value="PyrdxlP-dep_Trfase_small"/>
</dbReference>
<dbReference type="SUPFAM" id="SSF53383">
    <property type="entry name" value="PLP-dependent transferases"/>
    <property type="match status" value="1"/>
</dbReference>
<evidence type="ECO:0000256" key="4">
    <source>
        <dbReference type="ARBA" id="ARBA00022898"/>
    </source>
</evidence>